<dbReference type="AlphaFoldDB" id="M7X953"/>
<feature type="domain" description="DUF4468" evidence="1">
    <location>
        <begin position="59"/>
        <end position="151"/>
    </location>
</feature>
<reference evidence="2" key="1">
    <citation type="submission" date="2013-01" db="EMBL/GenBank/DDBJ databases">
        <title>Genome assembly of Mariniradius saccharolyticus AK6.</title>
        <authorList>
            <person name="Vaidya B."/>
            <person name="Khatri I."/>
            <person name="Tanuku N.R.S."/>
            <person name="Subramanian S."/>
            <person name="Pinnaka A."/>
        </authorList>
    </citation>
    <scope>NUCLEOTIDE SEQUENCE [LARGE SCALE GENOMIC DNA]</scope>
    <source>
        <strain evidence="2">AK6</strain>
    </source>
</reference>
<evidence type="ECO:0000313" key="2">
    <source>
        <dbReference type="EMBL" id="EMS33910.1"/>
    </source>
</evidence>
<dbReference type="Pfam" id="PF14730">
    <property type="entry name" value="DUF4468"/>
    <property type="match status" value="1"/>
</dbReference>
<dbReference type="InterPro" id="IPR027823">
    <property type="entry name" value="DUF4468"/>
</dbReference>
<dbReference type="EMBL" id="AMZY02000008">
    <property type="protein sequence ID" value="EMS33910.1"/>
    <property type="molecule type" value="Genomic_DNA"/>
</dbReference>
<comment type="caution">
    <text evidence="2">The sequence shown here is derived from an EMBL/GenBank/DDBJ whole genome shotgun (WGS) entry which is preliminary data.</text>
</comment>
<dbReference type="Proteomes" id="UP000010953">
    <property type="component" value="Unassembled WGS sequence"/>
</dbReference>
<proteinExistence type="predicted"/>
<name>M7X953_9BACT</name>
<evidence type="ECO:0000313" key="3">
    <source>
        <dbReference type="Proteomes" id="UP000010953"/>
    </source>
</evidence>
<accession>M7X953</accession>
<protein>
    <recommendedName>
        <fullName evidence="1">DUF4468 domain-containing protein</fullName>
    </recommendedName>
</protein>
<organism evidence="2 3">
    <name type="scientific">Mariniradius saccharolyticus AK6</name>
    <dbReference type="NCBI Taxonomy" id="1239962"/>
    <lineage>
        <taxon>Bacteria</taxon>
        <taxon>Pseudomonadati</taxon>
        <taxon>Bacteroidota</taxon>
        <taxon>Cytophagia</taxon>
        <taxon>Cytophagales</taxon>
        <taxon>Cyclobacteriaceae</taxon>
        <taxon>Mariniradius</taxon>
    </lineage>
</organism>
<sequence length="226" mass="26068">MRKWIHISIHTLKTMENMKTTLITIFILFSFQSFGQIKDSDLKPLPLPDFVIESNEIIYREIIEIEGTKENLHSTGLKSISDLYRSSKSVIDLNDVESGTIVVKGNLPMTLESYYVFMGYKPTTTTYIVSHTLTIESKENRIRVTITNFKFESAIDMNGTLELNSKIDKQYIDKFKTLKNSNNLKKPEIATLHAMSLILNSLDITVDELMKDILKNYKNSKNDDWQ</sequence>
<keyword evidence="3" id="KW-1185">Reference proteome</keyword>
<evidence type="ECO:0000259" key="1">
    <source>
        <dbReference type="Pfam" id="PF14730"/>
    </source>
</evidence>
<dbReference type="STRING" id="1239962.C943_04229"/>
<dbReference type="InParanoid" id="M7X953"/>
<gene>
    <name evidence="2" type="ORF">C943_04229</name>
</gene>
<dbReference type="Gene3D" id="3.30.530.80">
    <property type="match status" value="1"/>
</dbReference>